<sequence>MHTRTAAPSPPSAGTDNSQTHIDLHTCDRADVERASPKPLFGSGVRPSGYVSPRASCCGVGVSRAISDGRGKYLSRRAASLLFRYTGVLRGLGQPPSFDIHLRPYTSPPPSRYIPDTYSSSSPITYPTRASTPDPAVVRKRPKTTNSPYTHATAT</sequence>
<feature type="region of interest" description="Disordered" evidence="1">
    <location>
        <begin position="1"/>
        <end position="24"/>
    </location>
</feature>
<reference evidence="2" key="1">
    <citation type="journal article" date="2020" name="Mol. Plant Microbe Interact.">
        <title>Genome Sequence of the Biocontrol Agent Coniothyrium minitans strain Conio (IMI 134523).</title>
        <authorList>
            <person name="Patel D."/>
            <person name="Shittu T.A."/>
            <person name="Baroncelli R."/>
            <person name="Muthumeenakshi S."/>
            <person name="Osborne T.H."/>
            <person name="Janganan T.K."/>
            <person name="Sreenivasaprasad S."/>
        </authorList>
    </citation>
    <scope>NUCLEOTIDE SEQUENCE</scope>
    <source>
        <strain evidence="2">Conio</strain>
    </source>
</reference>
<accession>A0A9P6GAW3</accession>
<gene>
    <name evidence="2" type="ORF">PMIN01_10657</name>
</gene>
<proteinExistence type="predicted"/>
<feature type="region of interest" description="Disordered" evidence="1">
    <location>
        <begin position="109"/>
        <end position="155"/>
    </location>
</feature>
<dbReference type="AlphaFoldDB" id="A0A9P6GAW3"/>
<dbReference type="EMBL" id="WJXW01000012">
    <property type="protein sequence ID" value="KAF9731640.1"/>
    <property type="molecule type" value="Genomic_DNA"/>
</dbReference>
<organism evidence="2 3">
    <name type="scientific">Paraphaeosphaeria minitans</name>
    <dbReference type="NCBI Taxonomy" id="565426"/>
    <lineage>
        <taxon>Eukaryota</taxon>
        <taxon>Fungi</taxon>
        <taxon>Dikarya</taxon>
        <taxon>Ascomycota</taxon>
        <taxon>Pezizomycotina</taxon>
        <taxon>Dothideomycetes</taxon>
        <taxon>Pleosporomycetidae</taxon>
        <taxon>Pleosporales</taxon>
        <taxon>Massarineae</taxon>
        <taxon>Didymosphaeriaceae</taxon>
        <taxon>Paraphaeosphaeria</taxon>
    </lineage>
</organism>
<protein>
    <submittedName>
        <fullName evidence="2">Uncharacterized protein</fullName>
    </submittedName>
</protein>
<name>A0A9P6GAW3_9PLEO</name>
<feature type="compositionally biased region" description="Polar residues" evidence="1">
    <location>
        <begin position="144"/>
        <end position="155"/>
    </location>
</feature>
<feature type="compositionally biased region" description="Polar residues" evidence="1">
    <location>
        <begin position="12"/>
        <end position="21"/>
    </location>
</feature>
<keyword evidence="3" id="KW-1185">Reference proteome</keyword>
<feature type="compositionally biased region" description="Low complexity" evidence="1">
    <location>
        <begin position="113"/>
        <end position="128"/>
    </location>
</feature>
<evidence type="ECO:0000313" key="3">
    <source>
        <dbReference type="Proteomes" id="UP000756921"/>
    </source>
</evidence>
<dbReference type="Proteomes" id="UP000756921">
    <property type="component" value="Unassembled WGS sequence"/>
</dbReference>
<evidence type="ECO:0000313" key="2">
    <source>
        <dbReference type="EMBL" id="KAF9731640.1"/>
    </source>
</evidence>
<evidence type="ECO:0000256" key="1">
    <source>
        <dbReference type="SAM" id="MobiDB-lite"/>
    </source>
</evidence>
<comment type="caution">
    <text evidence="2">The sequence shown here is derived from an EMBL/GenBank/DDBJ whole genome shotgun (WGS) entry which is preliminary data.</text>
</comment>